<gene>
    <name evidence="1" type="ORF">A2257_02680</name>
</gene>
<evidence type="ECO:0000313" key="2">
    <source>
        <dbReference type="Proteomes" id="UP000177407"/>
    </source>
</evidence>
<organism evidence="1 2">
    <name type="scientific">Candidatus Falkowbacteria bacterium RIFOXYA2_FULL_38_12</name>
    <dbReference type="NCBI Taxonomy" id="1797993"/>
    <lineage>
        <taxon>Bacteria</taxon>
        <taxon>Candidatus Falkowiibacteriota</taxon>
    </lineage>
</organism>
<name>A0A1F5S544_9BACT</name>
<comment type="caution">
    <text evidence="1">The sequence shown here is derived from an EMBL/GenBank/DDBJ whole genome shotgun (WGS) entry which is preliminary data.</text>
</comment>
<sequence length="221" mass="25902">MKWKRARVVESGSLENCYTRKGIGGSNPPASVLFMLYFPEFYYFFDQKDFPLRKAVFVTAKEIAKYCTYYKAKLIVPQKGVKEKERQGLLPVEEKDKFIEELIGWIFSKSFDLGLFTLILDNLEIGKEKERIAKFAHYDDTCCWVLNLTENEFIKLQNVWKENGLPEDLFYLEDKAIKVVIPDGFIGKFLARLGFTGETSKIYSPKRWEEKKQKESIKKEI</sequence>
<reference evidence="1 2" key="1">
    <citation type="journal article" date="2016" name="Nat. Commun.">
        <title>Thousands of microbial genomes shed light on interconnected biogeochemical processes in an aquifer system.</title>
        <authorList>
            <person name="Anantharaman K."/>
            <person name="Brown C.T."/>
            <person name="Hug L.A."/>
            <person name="Sharon I."/>
            <person name="Castelle C.J."/>
            <person name="Probst A.J."/>
            <person name="Thomas B.C."/>
            <person name="Singh A."/>
            <person name="Wilkins M.J."/>
            <person name="Karaoz U."/>
            <person name="Brodie E.L."/>
            <person name="Williams K.H."/>
            <person name="Hubbard S.S."/>
            <person name="Banfield J.F."/>
        </authorList>
    </citation>
    <scope>NUCLEOTIDE SEQUENCE [LARGE SCALE GENOMIC DNA]</scope>
</reference>
<dbReference type="AlphaFoldDB" id="A0A1F5S544"/>
<dbReference type="Proteomes" id="UP000177407">
    <property type="component" value="Unassembled WGS sequence"/>
</dbReference>
<dbReference type="EMBL" id="MFGA01000002">
    <property type="protein sequence ID" value="OGF21672.1"/>
    <property type="molecule type" value="Genomic_DNA"/>
</dbReference>
<protein>
    <submittedName>
        <fullName evidence="1">Uncharacterized protein</fullName>
    </submittedName>
</protein>
<evidence type="ECO:0000313" key="1">
    <source>
        <dbReference type="EMBL" id="OGF21672.1"/>
    </source>
</evidence>
<accession>A0A1F5S544</accession>
<proteinExistence type="predicted"/>